<proteinExistence type="predicted"/>
<evidence type="ECO:0000256" key="1">
    <source>
        <dbReference type="SAM" id="MobiDB-lite"/>
    </source>
</evidence>
<dbReference type="Gene3D" id="3.40.50.300">
    <property type="entry name" value="P-loop containing nucleotide triphosphate hydrolases"/>
    <property type="match status" value="1"/>
</dbReference>
<dbReference type="GO" id="GO:0016887">
    <property type="term" value="F:ATP hydrolysis activity"/>
    <property type="evidence" value="ECO:0007669"/>
    <property type="project" value="InterPro"/>
</dbReference>
<dbReference type="EMBL" id="CTEF01000003">
    <property type="protein sequence ID" value="CQD19119.1"/>
    <property type="molecule type" value="Genomic_DNA"/>
</dbReference>
<feature type="region of interest" description="Disordered" evidence="1">
    <location>
        <begin position="144"/>
        <end position="167"/>
    </location>
</feature>
<dbReference type="PANTHER" id="PTHR43514">
    <property type="entry name" value="ABC TRANSPORTER I FAMILY MEMBER 10"/>
    <property type="match status" value="1"/>
</dbReference>
<evidence type="ECO:0000313" key="4">
    <source>
        <dbReference type="Proteomes" id="UP000182227"/>
    </source>
</evidence>
<organism evidence="3 4">
    <name type="scientific">Mycolicibacterium conceptionense</name>
    <dbReference type="NCBI Taxonomy" id="451644"/>
    <lineage>
        <taxon>Bacteria</taxon>
        <taxon>Bacillati</taxon>
        <taxon>Actinomycetota</taxon>
        <taxon>Actinomycetes</taxon>
        <taxon>Mycobacteriales</taxon>
        <taxon>Mycobacteriaceae</taxon>
        <taxon>Mycolicibacterium</taxon>
    </lineage>
</organism>
<reference evidence="3 4" key="1">
    <citation type="submission" date="2015-03" db="EMBL/GenBank/DDBJ databases">
        <authorList>
            <person name="Murphy D."/>
        </authorList>
    </citation>
    <scope>NUCLEOTIDE SEQUENCE [LARGE SCALE GENOMIC DNA]</scope>
    <source>
        <strain evidence="3 4">D16</strain>
    </source>
</reference>
<evidence type="ECO:0000259" key="2">
    <source>
        <dbReference type="Pfam" id="PF00005"/>
    </source>
</evidence>
<dbReference type="InterPro" id="IPR050334">
    <property type="entry name" value="Molybdenum_import_ModC"/>
</dbReference>
<dbReference type="Proteomes" id="UP000182227">
    <property type="component" value="Unassembled WGS sequence"/>
</dbReference>
<accession>A0A0U1DME5</accession>
<dbReference type="GO" id="GO:0005524">
    <property type="term" value="F:ATP binding"/>
    <property type="evidence" value="ECO:0007669"/>
    <property type="project" value="InterPro"/>
</dbReference>
<protein>
    <submittedName>
        <fullName evidence="3">ABC-type sulfate/molybdate transport systems, ATPase component</fullName>
    </submittedName>
</protein>
<name>A0A0U1DME5_9MYCO</name>
<dbReference type="SUPFAM" id="SSF52540">
    <property type="entry name" value="P-loop containing nucleoside triphosphate hydrolases"/>
    <property type="match status" value="1"/>
</dbReference>
<dbReference type="PANTHER" id="PTHR43514:SF1">
    <property type="entry name" value="SULFATE_THIOSULFATE IMPORT ATP-BINDING PROTEIN CYSA"/>
    <property type="match status" value="1"/>
</dbReference>
<feature type="domain" description="ABC transporter" evidence="2">
    <location>
        <begin position="19"/>
        <end position="105"/>
    </location>
</feature>
<gene>
    <name evidence="3" type="ORF">BN970_04293</name>
</gene>
<evidence type="ECO:0000313" key="3">
    <source>
        <dbReference type="EMBL" id="CQD19119.1"/>
    </source>
</evidence>
<dbReference type="InterPro" id="IPR003439">
    <property type="entry name" value="ABC_transporter-like_ATP-bd"/>
</dbReference>
<dbReference type="AlphaFoldDB" id="A0A0U1DME5"/>
<dbReference type="InterPro" id="IPR027417">
    <property type="entry name" value="P-loop_NTPase"/>
</dbReference>
<dbReference type="Pfam" id="PF00005">
    <property type="entry name" value="ABC_tran"/>
    <property type="match status" value="1"/>
</dbReference>
<sequence length="167" mass="17455">MTSETTLQVRAVLENRGLDVEFGVPAGEVLAVLGPNGAGKSTTLHAIAALVGLDAGHIRVGDRMLTDTASGIHVPTHARRVGLLLQDALLFPHLSAVANVAFAARSGGPVGAALRRLLRTRTLRPPHRLLPHWSRVASTTPRAGSAMSCPAAGRSPTRPSCLTGRRC</sequence>